<accession>A0A0K2VG46</accession>
<dbReference type="EMBL" id="HACA01031540">
    <property type="protein sequence ID" value="CDW48901.1"/>
    <property type="molecule type" value="Transcribed_RNA"/>
</dbReference>
<sequence>KKNSLIKKKKMRHSRLFKLLQDLSYKDLEPSKSHKHQLALKFVDKWLKSETLEAMSSLKPSFPSHRQDQNVLPNVYSILNGSDHEFQEISPSILKNHLNITMELQELENFSTHPGIEMPILKTALS</sequence>
<feature type="non-terminal residue" evidence="1">
    <location>
        <position position="1"/>
    </location>
</feature>
<evidence type="ECO:0000313" key="1">
    <source>
        <dbReference type="EMBL" id="CDW48901.1"/>
    </source>
</evidence>
<protein>
    <submittedName>
        <fullName evidence="1">Uncharacterized protein</fullName>
    </submittedName>
</protein>
<name>A0A0K2VG46_LEPSM</name>
<organism evidence="1">
    <name type="scientific">Lepeophtheirus salmonis</name>
    <name type="common">Salmon louse</name>
    <name type="synonym">Caligus salmonis</name>
    <dbReference type="NCBI Taxonomy" id="72036"/>
    <lineage>
        <taxon>Eukaryota</taxon>
        <taxon>Metazoa</taxon>
        <taxon>Ecdysozoa</taxon>
        <taxon>Arthropoda</taxon>
        <taxon>Crustacea</taxon>
        <taxon>Multicrustacea</taxon>
        <taxon>Hexanauplia</taxon>
        <taxon>Copepoda</taxon>
        <taxon>Siphonostomatoida</taxon>
        <taxon>Caligidae</taxon>
        <taxon>Lepeophtheirus</taxon>
    </lineage>
</organism>
<reference evidence="1" key="1">
    <citation type="submission" date="2014-05" db="EMBL/GenBank/DDBJ databases">
        <authorList>
            <person name="Chronopoulou M."/>
        </authorList>
    </citation>
    <scope>NUCLEOTIDE SEQUENCE</scope>
    <source>
        <tissue evidence="1">Whole organism</tissue>
    </source>
</reference>
<dbReference type="AlphaFoldDB" id="A0A0K2VG46"/>
<proteinExistence type="predicted"/>
<dbReference type="OrthoDB" id="10690571at2759"/>